<dbReference type="AlphaFoldDB" id="A0AAW2CAX1"/>
<evidence type="ECO:0000313" key="3">
    <source>
        <dbReference type="Proteomes" id="UP001459277"/>
    </source>
</evidence>
<evidence type="ECO:0000256" key="1">
    <source>
        <dbReference type="ARBA" id="ARBA00009861"/>
    </source>
</evidence>
<proteinExistence type="inferred from homology"/>
<dbReference type="Gene3D" id="3.30.559.10">
    <property type="entry name" value="Chloramphenicol acetyltransferase-like domain"/>
    <property type="match status" value="1"/>
</dbReference>
<dbReference type="PANTHER" id="PTHR31147">
    <property type="entry name" value="ACYL TRANSFERASE 4"/>
    <property type="match status" value="1"/>
</dbReference>
<comment type="similarity">
    <text evidence="1">Belongs to the plant acyltransferase family.</text>
</comment>
<sequence length="190" mass="21083">MAIMAPSPSSLVFNVRRCEPKLVVPAKSTPHEFKQLSDVDDQERHHVLVIMFYRYEQSLEGKDPVKFCGCTFEGSSVLPCVVGFGCSNKSIVFKQEKRCGGFALALRYNHIMSDDMSIRQSMIAVGEMAQGASAPSIPPVWSRPRPLPVPSMTWPAIVSSLVQLRYLQFEKNSPICQSLDGKKSDASTSR</sequence>
<keyword evidence="3" id="KW-1185">Reference proteome</keyword>
<evidence type="ECO:0000313" key="2">
    <source>
        <dbReference type="EMBL" id="KAK9994165.1"/>
    </source>
</evidence>
<dbReference type="Proteomes" id="UP001459277">
    <property type="component" value="Unassembled WGS sequence"/>
</dbReference>
<name>A0AAW2CAX1_9ROSI</name>
<dbReference type="EMBL" id="JAZDWU010000008">
    <property type="protein sequence ID" value="KAK9994165.1"/>
    <property type="molecule type" value="Genomic_DNA"/>
</dbReference>
<gene>
    <name evidence="2" type="ORF">SO802_023868</name>
</gene>
<comment type="caution">
    <text evidence="2">The sequence shown here is derived from an EMBL/GenBank/DDBJ whole genome shotgun (WGS) entry which is preliminary data.</text>
</comment>
<reference evidence="2 3" key="1">
    <citation type="submission" date="2024-01" db="EMBL/GenBank/DDBJ databases">
        <title>A telomere-to-telomere, gap-free genome of sweet tea (Lithocarpus litseifolius).</title>
        <authorList>
            <person name="Zhou J."/>
        </authorList>
    </citation>
    <scope>NUCLEOTIDE SEQUENCE [LARGE SCALE GENOMIC DNA]</scope>
    <source>
        <strain evidence="2">Zhou-2022a</strain>
        <tissue evidence="2">Leaf</tissue>
    </source>
</reference>
<organism evidence="2 3">
    <name type="scientific">Lithocarpus litseifolius</name>
    <dbReference type="NCBI Taxonomy" id="425828"/>
    <lineage>
        <taxon>Eukaryota</taxon>
        <taxon>Viridiplantae</taxon>
        <taxon>Streptophyta</taxon>
        <taxon>Embryophyta</taxon>
        <taxon>Tracheophyta</taxon>
        <taxon>Spermatophyta</taxon>
        <taxon>Magnoliopsida</taxon>
        <taxon>eudicotyledons</taxon>
        <taxon>Gunneridae</taxon>
        <taxon>Pentapetalae</taxon>
        <taxon>rosids</taxon>
        <taxon>fabids</taxon>
        <taxon>Fagales</taxon>
        <taxon>Fagaceae</taxon>
        <taxon>Lithocarpus</taxon>
    </lineage>
</organism>
<protein>
    <submittedName>
        <fullName evidence="2">Uncharacterized protein</fullName>
    </submittedName>
</protein>
<dbReference type="InterPro" id="IPR050898">
    <property type="entry name" value="Plant_acyltransferase"/>
</dbReference>
<accession>A0AAW2CAX1</accession>
<dbReference type="InterPro" id="IPR023213">
    <property type="entry name" value="CAT-like_dom_sf"/>
</dbReference>